<protein>
    <submittedName>
        <fullName evidence="2">Uncharacterized protein</fullName>
    </submittedName>
</protein>
<dbReference type="InterPro" id="IPR052650">
    <property type="entry name" value="Zinc_finger_CCCH"/>
</dbReference>
<dbReference type="PANTHER" id="PTHR36886:SF3">
    <property type="entry name" value="PROTEIN FRIGIDA-ESSENTIAL 1"/>
    <property type="match status" value="1"/>
</dbReference>
<evidence type="ECO:0000313" key="3">
    <source>
        <dbReference type="Proteomes" id="UP000006729"/>
    </source>
</evidence>
<name>A0A2K2APY8_POPTR</name>
<dbReference type="Proteomes" id="UP000006729">
    <property type="component" value="Chromosome 4"/>
</dbReference>
<reference evidence="2 3" key="1">
    <citation type="journal article" date="2006" name="Science">
        <title>The genome of black cottonwood, Populus trichocarpa (Torr. &amp; Gray).</title>
        <authorList>
            <person name="Tuskan G.A."/>
            <person name="Difazio S."/>
            <person name="Jansson S."/>
            <person name="Bohlmann J."/>
            <person name="Grigoriev I."/>
            <person name="Hellsten U."/>
            <person name="Putnam N."/>
            <person name="Ralph S."/>
            <person name="Rombauts S."/>
            <person name="Salamov A."/>
            <person name="Schein J."/>
            <person name="Sterck L."/>
            <person name="Aerts A."/>
            <person name="Bhalerao R.R."/>
            <person name="Bhalerao R.P."/>
            <person name="Blaudez D."/>
            <person name="Boerjan W."/>
            <person name="Brun A."/>
            <person name="Brunner A."/>
            <person name="Busov V."/>
            <person name="Campbell M."/>
            <person name="Carlson J."/>
            <person name="Chalot M."/>
            <person name="Chapman J."/>
            <person name="Chen G.L."/>
            <person name="Cooper D."/>
            <person name="Coutinho P.M."/>
            <person name="Couturier J."/>
            <person name="Covert S."/>
            <person name="Cronk Q."/>
            <person name="Cunningham R."/>
            <person name="Davis J."/>
            <person name="Degroeve S."/>
            <person name="Dejardin A."/>
            <person name="Depamphilis C."/>
            <person name="Detter J."/>
            <person name="Dirks B."/>
            <person name="Dubchak I."/>
            <person name="Duplessis S."/>
            <person name="Ehlting J."/>
            <person name="Ellis B."/>
            <person name="Gendler K."/>
            <person name="Goodstein D."/>
            <person name="Gribskov M."/>
            <person name="Grimwood J."/>
            <person name="Groover A."/>
            <person name="Gunter L."/>
            <person name="Hamberger B."/>
            <person name="Heinze B."/>
            <person name="Helariutta Y."/>
            <person name="Henrissat B."/>
            <person name="Holligan D."/>
            <person name="Holt R."/>
            <person name="Huang W."/>
            <person name="Islam-Faridi N."/>
            <person name="Jones S."/>
            <person name="Jones-Rhoades M."/>
            <person name="Jorgensen R."/>
            <person name="Joshi C."/>
            <person name="Kangasjarvi J."/>
            <person name="Karlsson J."/>
            <person name="Kelleher C."/>
            <person name="Kirkpatrick R."/>
            <person name="Kirst M."/>
            <person name="Kohler A."/>
            <person name="Kalluri U."/>
            <person name="Larimer F."/>
            <person name="Leebens-Mack J."/>
            <person name="Leple J.C."/>
            <person name="Locascio P."/>
            <person name="Lou Y."/>
            <person name="Lucas S."/>
            <person name="Martin F."/>
            <person name="Montanini B."/>
            <person name="Napoli C."/>
            <person name="Nelson D.R."/>
            <person name="Nelson C."/>
            <person name="Nieminen K."/>
            <person name="Nilsson O."/>
            <person name="Pereda V."/>
            <person name="Peter G."/>
            <person name="Philippe R."/>
            <person name="Pilate G."/>
            <person name="Poliakov A."/>
            <person name="Razumovskaya J."/>
            <person name="Richardson P."/>
            <person name="Rinaldi C."/>
            <person name="Ritland K."/>
            <person name="Rouze P."/>
            <person name="Ryaboy D."/>
            <person name="Schmutz J."/>
            <person name="Schrader J."/>
            <person name="Segerman B."/>
            <person name="Shin H."/>
            <person name="Siddiqui A."/>
            <person name="Sterky F."/>
            <person name="Terry A."/>
            <person name="Tsai C.J."/>
            <person name="Uberbacher E."/>
            <person name="Unneberg P."/>
            <person name="Vahala J."/>
            <person name="Wall K."/>
            <person name="Wessler S."/>
            <person name="Yang G."/>
            <person name="Yin T."/>
            <person name="Douglas C."/>
            <person name="Marra M."/>
            <person name="Sandberg G."/>
            <person name="Van de Peer Y."/>
            <person name="Rokhsar D."/>
        </authorList>
    </citation>
    <scope>NUCLEOTIDE SEQUENCE [LARGE SCALE GENOMIC DNA]</scope>
    <source>
        <strain evidence="3">cv. Nisqually</strain>
    </source>
</reference>
<dbReference type="AlphaFoldDB" id="A0A2K2APY8"/>
<dbReference type="EMBL" id="CM009293">
    <property type="protein sequence ID" value="PNT39588.1"/>
    <property type="molecule type" value="Genomic_DNA"/>
</dbReference>
<accession>A0A2K2APY8</accession>
<evidence type="ECO:0000313" key="2">
    <source>
        <dbReference type="EMBL" id="PNT39588.1"/>
    </source>
</evidence>
<proteinExistence type="predicted"/>
<keyword evidence="1" id="KW-0732">Signal</keyword>
<dbReference type="InParanoid" id="A0A2K2APY8"/>
<keyword evidence="3" id="KW-1185">Reference proteome</keyword>
<evidence type="ECO:0000256" key="1">
    <source>
        <dbReference type="SAM" id="SignalP"/>
    </source>
</evidence>
<dbReference type="STRING" id="3694.A0A2K2APY8"/>
<sequence>MAVLWAFLFSWSLRHRIELFHYCQEIDQKIDVQEESKVLRHFRSVLIDFVKELLKPTWREGHLSEDAHNTIVKKTAEKVLSSLQPHQIPAAVESIKQFLSSSQPKMTKLVEGYVSKYGKS</sequence>
<feature type="chain" id="PRO_5014436369" evidence="1">
    <location>
        <begin position="20"/>
        <end position="120"/>
    </location>
</feature>
<gene>
    <name evidence="2" type="ORF">POPTR_004G047200</name>
</gene>
<feature type="signal peptide" evidence="1">
    <location>
        <begin position="1"/>
        <end position="19"/>
    </location>
</feature>
<dbReference type="PANTHER" id="PTHR36886">
    <property type="entry name" value="PROTEIN FRIGIDA-ESSENTIAL 1"/>
    <property type="match status" value="1"/>
</dbReference>
<organism evidence="2 3">
    <name type="scientific">Populus trichocarpa</name>
    <name type="common">Western balsam poplar</name>
    <name type="synonym">Populus balsamifera subsp. trichocarpa</name>
    <dbReference type="NCBI Taxonomy" id="3694"/>
    <lineage>
        <taxon>Eukaryota</taxon>
        <taxon>Viridiplantae</taxon>
        <taxon>Streptophyta</taxon>
        <taxon>Embryophyta</taxon>
        <taxon>Tracheophyta</taxon>
        <taxon>Spermatophyta</taxon>
        <taxon>Magnoliopsida</taxon>
        <taxon>eudicotyledons</taxon>
        <taxon>Gunneridae</taxon>
        <taxon>Pentapetalae</taxon>
        <taxon>rosids</taxon>
        <taxon>fabids</taxon>
        <taxon>Malpighiales</taxon>
        <taxon>Salicaceae</taxon>
        <taxon>Saliceae</taxon>
        <taxon>Populus</taxon>
    </lineage>
</organism>